<dbReference type="Pfam" id="PF13007">
    <property type="entry name" value="LZ_Tnp_IS66"/>
    <property type="match status" value="1"/>
</dbReference>
<name>A0A060UM36_9PROT</name>
<accession>A0A060UM36</accession>
<evidence type="ECO:0000313" key="4">
    <source>
        <dbReference type="EMBL" id="CDQ11502.1"/>
    </source>
</evidence>
<reference evidence="3" key="2">
    <citation type="submission" date="2014-07" db="EMBL/GenBank/DDBJ databases">
        <title>Initial genome analysis of the psychrotolerant acidophile Acidithiobacillus ferrivorans CF27: insights into iron and sulfur oxidation pathways and into biofilm formation.</title>
        <authorList>
            <person name="Talla E."/>
            <person name="Hedrich S."/>
            <person name="Mangenot S."/>
            <person name="Ji B."/>
            <person name="Johnson D.B."/>
            <person name="Barbe V."/>
            <person name="Bonnefoy V."/>
        </authorList>
    </citation>
    <scope>NUCLEOTIDE SEQUENCE [LARGE SCALE GENOMIC DNA]</scope>
    <source>
        <strain evidence="3">CF27</strain>
    </source>
</reference>
<reference evidence="3" key="1">
    <citation type="submission" date="2014-03" db="EMBL/GenBank/DDBJ databases">
        <authorList>
            <person name="Genoscope - CEA"/>
        </authorList>
    </citation>
    <scope>NUCLEOTIDE SEQUENCE [LARGE SCALE GENOMIC DNA]</scope>
    <source>
        <strain evidence="3">CF27</strain>
    </source>
</reference>
<dbReference type="EMBL" id="CCCS020000052">
    <property type="protein sequence ID" value="CDQ11502.1"/>
    <property type="molecule type" value="Genomic_DNA"/>
</dbReference>
<evidence type="ECO:0000313" key="3">
    <source>
        <dbReference type="EMBL" id="CDQ09495.1"/>
    </source>
</evidence>
<gene>
    <name evidence="3" type="ORF">AFERRI_30141</name>
    <name evidence="4" type="ORF">AFERRI_560051</name>
</gene>
<organism evidence="3">
    <name type="scientific">Acidithiobacillus ferrivorans</name>
    <dbReference type="NCBI Taxonomy" id="160808"/>
    <lineage>
        <taxon>Bacteria</taxon>
        <taxon>Pseudomonadati</taxon>
        <taxon>Pseudomonadota</taxon>
        <taxon>Acidithiobacillia</taxon>
        <taxon>Acidithiobacillales</taxon>
        <taxon>Acidithiobacillaceae</taxon>
        <taxon>Acidithiobacillus</taxon>
    </lineage>
</organism>
<dbReference type="EMBL" id="CCCS020000023">
    <property type="protein sequence ID" value="CDQ09495.1"/>
    <property type="molecule type" value="Genomic_DNA"/>
</dbReference>
<comment type="caution">
    <text evidence="3">The sequence shown here is derived from an EMBL/GenBank/DDBJ whole genome shotgun (WGS) entry which is preliminary data.</text>
</comment>
<feature type="region of interest" description="Disordered" evidence="1">
    <location>
        <begin position="90"/>
        <end position="118"/>
    </location>
</feature>
<sequence>MLSLLQTQQEKEAEWAERARYIAQQELAIALRDETIARLESTIAKLQRWRFGRRSEKLSPDQISLWEEALDTEIAAMESILESVLEDSAAVTASRPGTEAPVAPARPPRRHPGRMQLPDTLPRVEGITIL</sequence>
<protein>
    <submittedName>
        <fullName evidence="3">Transposase</fullName>
    </submittedName>
</protein>
<evidence type="ECO:0000256" key="1">
    <source>
        <dbReference type="SAM" id="MobiDB-lite"/>
    </source>
</evidence>
<proteinExistence type="predicted"/>
<dbReference type="AlphaFoldDB" id="A0A060UM36"/>
<dbReference type="InterPro" id="IPR024463">
    <property type="entry name" value="Transposase_TnpC_homeodom"/>
</dbReference>
<feature type="domain" description="Transposase TnpC homeodomain" evidence="2">
    <location>
        <begin position="38"/>
        <end position="125"/>
    </location>
</feature>
<evidence type="ECO:0000259" key="2">
    <source>
        <dbReference type="Pfam" id="PF13007"/>
    </source>
</evidence>